<keyword evidence="5 7" id="KW-1133">Transmembrane helix</keyword>
<dbReference type="Pfam" id="PF12704">
    <property type="entry name" value="MacB_PCD"/>
    <property type="match status" value="1"/>
</dbReference>
<accession>A0A937KE65</accession>
<keyword evidence="6 7" id="KW-0472">Membrane</keyword>
<dbReference type="RefSeq" id="WP_202858773.1">
    <property type="nucleotide sequence ID" value="NZ_JAEUGD010000066.1"/>
</dbReference>
<feature type="transmembrane region" description="Helical" evidence="7">
    <location>
        <begin position="266"/>
        <end position="287"/>
    </location>
</feature>
<comment type="subcellular location">
    <subcellularLocation>
        <location evidence="1">Cell membrane</location>
        <topology evidence="1">Multi-pass membrane protein</topology>
    </subcellularLocation>
</comment>
<feature type="domain" description="ABC3 transporter permease C-terminal" evidence="8">
    <location>
        <begin position="266"/>
        <end position="396"/>
    </location>
</feature>
<evidence type="ECO:0000256" key="1">
    <source>
        <dbReference type="ARBA" id="ARBA00004651"/>
    </source>
</evidence>
<keyword evidence="11" id="KW-1185">Reference proteome</keyword>
<evidence type="ECO:0000313" key="10">
    <source>
        <dbReference type="EMBL" id="MBL6449239.1"/>
    </source>
</evidence>
<feature type="transmembrane region" description="Helical" evidence="7">
    <location>
        <begin position="369"/>
        <end position="390"/>
    </location>
</feature>
<dbReference type="AlphaFoldDB" id="A0A937KE65"/>
<name>A0A937KE65_9BACT</name>
<evidence type="ECO:0000256" key="4">
    <source>
        <dbReference type="ARBA" id="ARBA00022692"/>
    </source>
</evidence>
<evidence type="ECO:0000259" key="9">
    <source>
        <dbReference type="Pfam" id="PF12704"/>
    </source>
</evidence>
<comment type="caution">
    <text evidence="10">The sequence shown here is derived from an EMBL/GenBank/DDBJ whole genome shotgun (WGS) entry which is preliminary data.</text>
</comment>
<dbReference type="GO" id="GO:0098797">
    <property type="term" value="C:plasma membrane protein complex"/>
    <property type="evidence" value="ECO:0007669"/>
    <property type="project" value="TreeGrafter"/>
</dbReference>
<dbReference type="InterPro" id="IPR003838">
    <property type="entry name" value="ABC3_permease_C"/>
</dbReference>
<proteinExistence type="inferred from homology"/>
<dbReference type="InterPro" id="IPR051447">
    <property type="entry name" value="Lipoprotein-release_system"/>
</dbReference>
<reference evidence="10" key="1">
    <citation type="submission" date="2021-01" db="EMBL/GenBank/DDBJ databases">
        <title>Fulvivirga kasyanovii gen. nov., sp nov., a novel member of the phylum Bacteroidetes isolated from seawater in a mussel farm.</title>
        <authorList>
            <person name="Zhao L.-H."/>
            <person name="Wang Z.-J."/>
        </authorList>
    </citation>
    <scope>NUCLEOTIDE SEQUENCE</scope>
    <source>
        <strain evidence="10">29W222</strain>
    </source>
</reference>
<evidence type="ECO:0000256" key="7">
    <source>
        <dbReference type="SAM" id="Phobius"/>
    </source>
</evidence>
<evidence type="ECO:0000256" key="3">
    <source>
        <dbReference type="ARBA" id="ARBA00022475"/>
    </source>
</evidence>
<dbReference type="GO" id="GO:0044874">
    <property type="term" value="P:lipoprotein localization to outer membrane"/>
    <property type="evidence" value="ECO:0007669"/>
    <property type="project" value="TreeGrafter"/>
</dbReference>
<evidence type="ECO:0000259" key="8">
    <source>
        <dbReference type="Pfam" id="PF02687"/>
    </source>
</evidence>
<dbReference type="InterPro" id="IPR025857">
    <property type="entry name" value="MacB_PCD"/>
</dbReference>
<sequence length="404" mass="45204">MLIQLAWRNVWRNKRRTVITLSSIFFAVLLALFMRSMQLGSYENMIRNSVEFYSGYIQIHKTGYWEDKSINKMMVESDSLKATILNAPNVEFYIPRLESFVLAASDEISKGIVVVGTAPKKENRMTKLADRVQEGSYFKSDTRGVMVAEGLANYLELGLGDTLVMIGQGYHGVNAVDQYPITAILKFPNPQANDNMVYMPIELAREFNSALGLSTALVLSVDDIDQIKNTKQHLISKLGSEYEVMDWTEMQPELVQLIQSDNAGGIIMLGILYLVIAFGIFGTIMMMSMERNREFGVLVAVGMRRRKLSLLVTLETFIIGVLGLKVSLVAGILLLLYMHYHPIPLTGNAAEAMLKMGIEPIMPFSLDPMIFISQMLAILVIVLVCLAYPLTKIMNLKAIAALKH</sequence>
<feature type="transmembrane region" description="Helical" evidence="7">
    <location>
        <begin position="308"/>
        <end position="338"/>
    </location>
</feature>
<feature type="domain" description="MacB-like periplasmic core" evidence="9">
    <location>
        <begin position="23"/>
        <end position="229"/>
    </location>
</feature>
<evidence type="ECO:0000313" key="11">
    <source>
        <dbReference type="Proteomes" id="UP000614216"/>
    </source>
</evidence>
<keyword evidence="4 7" id="KW-0812">Transmembrane</keyword>
<dbReference type="EMBL" id="JAEUGD010000066">
    <property type="protein sequence ID" value="MBL6449239.1"/>
    <property type="molecule type" value="Genomic_DNA"/>
</dbReference>
<organism evidence="10 11">
    <name type="scientific">Fulvivirga marina</name>
    <dbReference type="NCBI Taxonomy" id="2494733"/>
    <lineage>
        <taxon>Bacteria</taxon>
        <taxon>Pseudomonadati</taxon>
        <taxon>Bacteroidota</taxon>
        <taxon>Cytophagia</taxon>
        <taxon>Cytophagales</taxon>
        <taxon>Fulvivirgaceae</taxon>
        <taxon>Fulvivirga</taxon>
    </lineage>
</organism>
<gene>
    <name evidence="10" type="ORF">JMN32_23215</name>
</gene>
<dbReference type="Proteomes" id="UP000614216">
    <property type="component" value="Unassembled WGS sequence"/>
</dbReference>
<comment type="similarity">
    <text evidence="2">Belongs to the ABC-4 integral membrane protein family. LolC/E subfamily.</text>
</comment>
<keyword evidence="3" id="KW-1003">Cell membrane</keyword>
<dbReference type="PANTHER" id="PTHR30489:SF0">
    <property type="entry name" value="LIPOPROTEIN-RELEASING SYSTEM TRANSMEMBRANE PROTEIN LOLE"/>
    <property type="match status" value="1"/>
</dbReference>
<dbReference type="Pfam" id="PF02687">
    <property type="entry name" value="FtsX"/>
    <property type="match status" value="1"/>
</dbReference>
<evidence type="ECO:0000256" key="2">
    <source>
        <dbReference type="ARBA" id="ARBA00005236"/>
    </source>
</evidence>
<evidence type="ECO:0000256" key="6">
    <source>
        <dbReference type="ARBA" id="ARBA00023136"/>
    </source>
</evidence>
<dbReference type="PANTHER" id="PTHR30489">
    <property type="entry name" value="LIPOPROTEIN-RELEASING SYSTEM TRANSMEMBRANE PROTEIN LOLE"/>
    <property type="match status" value="1"/>
</dbReference>
<protein>
    <submittedName>
        <fullName evidence="10">ABC transporter permease</fullName>
    </submittedName>
</protein>
<evidence type="ECO:0000256" key="5">
    <source>
        <dbReference type="ARBA" id="ARBA00022989"/>
    </source>
</evidence>